<organism evidence="1 2">
    <name type="scientific">Terfezia boudieri ATCC MYA-4762</name>
    <dbReference type="NCBI Taxonomy" id="1051890"/>
    <lineage>
        <taxon>Eukaryota</taxon>
        <taxon>Fungi</taxon>
        <taxon>Dikarya</taxon>
        <taxon>Ascomycota</taxon>
        <taxon>Pezizomycotina</taxon>
        <taxon>Pezizomycetes</taxon>
        <taxon>Pezizales</taxon>
        <taxon>Pezizaceae</taxon>
        <taxon>Terfezia</taxon>
    </lineage>
</organism>
<gene>
    <name evidence="1" type="ORF">L211DRAFT_853976</name>
</gene>
<dbReference type="Proteomes" id="UP000267821">
    <property type="component" value="Unassembled WGS sequence"/>
</dbReference>
<accession>A0A3N4L6Q9</accession>
<keyword evidence="2" id="KW-1185">Reference proteome</keyword>
<name>A0A3N4L6Q9_9PEZI</name>
<proteinExistence type="predicted"/>
<sequence length="188" mass="20663">MPNFASPTLLCPIVVPSPHYQMFHPVQNIFHRGALVNGQTPQAVAYTPQEPQHLLISTAKELNIILLHSEEGRNSLLSIANACEDAYCRKLPGIDLKNTVRTFTNAMSSQVNFPVIIADDAYAANILGGLSGGSDILGSHFHFNEFEILINRPVCITQKACFGSECTDCKGLKRVEQMVELKRRGIQG</sequence>
<dbReference type="EMBL" id="ML121620">
    <property type="protein sequence ID" value="RPB18594.1"/>
    <property type="molecule type" value="Genomic_DNA"/>
</dbReference>
<dbReference type="AlphaFoldDB" id="A0A3N4L6Q9"/>
<protein>
    <submittedName>
        <fullName evidence="1">Uncharacterized protein</fullName>
    </submittedName>
</protein>
<evidence type="ECO:0000313" key="1">
    <source>
        <dbReference type="EMBL" id="RPB18594.1"/>
    </source>
</evidence>
<evidence type="ECO:0000313" key="2">
    <source>
        <dbReference type="Proteomes" id="UP000267821"/>
    </source>
</evidence>
<reference evidence="1 2" key="1">
    <citation type="journal article" date="2018" name="Nat. Ecol. Evol.">
        <title>Pezizomycetes genomes reveal the molecular basis of ectomycorrhizal truffle lifestyle.</title>
        <authorList>
            <person name="Murat C."/>
            <person name="Payen T."/>
            <person name="Noel B."/>
            <person name="Kuo A."/>
            <person name="Morin E."/>
            <person name="Chen J."/>
            <person name="Kohler A."/>
            <person name="Krizsan K."/>
            <person name="Balestrini R."/>
            <person name="Da Silva C."/>
            <person name="Montanini B."/>
            <person name="Hainaut M."/>
            <person name="Levati E."/>
            <person name="Barry K.W."/>
            <person name="Belfiori B."/>
            <person name="Cichocki N."/>
            <person name="Clum A."/>
            <person name="Dockter R.B."/>
            <person name="Fauchery L."/>
            <person name="Guy J."/>
            <person name="Iotti M."/>
            <person name="Le Tacon F."/>
            <person name="Lindquist E.A."/>
            <person name="Lipzen A."/>
            <person name="Malagnac F."/>
            <person name="Mello A."/>
            <person name="Molinier V."/>
            <person name="Miyauchi S."/>
            <person name="Poulain J."/>
            <person name="Riccioni C."/>
            <person name="Rubini A."/>
            <person name="Sitrit Y."/>
            <person name="Splivallo R."/>
            <person name="Traeger S."/>
            <person name="Wang M."/>
            <person name="Zifcakova L."/>
            <person name="Wipf D."/>
            <person name="Zambonelli A."/>
            <person name="Paolocci F."/>
            <person name="Nowrousian M."/>
            <person name="Ottonello S."/>
            <person name="Baldrian P."/>
            <person name="Spatafora J.W."/>
            <person name="Henrissat B."/>
            <person name="Nagy L.G."/>
            <person name="Aury J.M."/>
            <person name="Wincker P."/>
            <person name="Grigoriev I.V."/>
            <person name="Bonfante P."/>
            <person name="Martin F.M."/>
        </authorList>
    </citation>
    <scope>NUCLEOTIDE SEQUENCE [LARGE SCALE GENOMIC DNA]</scope>
    <source>
        <strain evidence="1 2">ATCC MYA-4762</strain>
    </source>
</reference>
<dbReference type="InParanoid" id="A0A3N4L6Q9"/>